<dbReference type="KEGG" id="lpil:LIP_0513"/>
<dbReference type="Proteomes" id="UP000065807">
    <property type="component" value="Chromosome"/>
</dbReference>
<feature type="transmembrane region" description="Helical" evidence="6">
    <location>
        <begin position="200"/>
        <end position="221"/>
    </location>
</feature>
<feature type="transmembrane region" description="Helical" evidence="6">
    <location>
        <begin position="233"/>
        <end position="260"/>
    </location>
</feature>
<evidence type="ECO:0000256" key="4">
    <source>
        <dbReference type="ARBA" id="ARBA00022989"/>
    </source>
</evidence>
<keyword evidence="8" id="KW-1185">Reference proteome</keyword>
<dbReference type="GO" id="GO:0005886">
    <property type="term" value="C:plasma membrane"/>
    <property type="evidence" value="ECO:0007669"/>
    <property type="project" value="TreeGrafter"/>
</dbReference>
<feature type="transmembrane region" description="Helical" evidence="6">
    <location>
        <begin position="334"/>
        <end position="355"/>
    </location>
</feature>
<reference evidence="8" key="2">
    <citation type="journal article" date="2016" name="Int. J. Syst. Evol. Microbiol.">
        <title>Complete genome sequence and cell structure of Limnochorda pilosa, a Gram-negative spore-former within the phylum Firmicutes.</title>
        <authorList>
            <person name="Watanabe M."/>
            <person name="Kojima H."/>
            <person name="Fukui M."/>
        </authorList>
    </citation>
    <scope>NUCLEOTIDE SEQUENCE [LARGE SCALE GENOMIC DNA]</scope>
    <source>
        <strain evidence="8">HC45</strain>
    </source>
</reference>
<feature type="transmembrane region" description="Helical" evidence="6">
    <location>
        <begin position="161"/>
        <end position="180"/>
    </location>
</feature>
<feature type="transmembrane region" description="Helical" evidence="6">
    <location>
        <begin position="136"/>
        <end position="154"/>
    </location>
</feature>
<proteinExistence type="inferred from homology"/>
<evidence type="ECO:0000256" key="5">
    <source>
        <dbReference type="ARBA" id="ARBA00023136"/>
    </source>
</evidence>
<dbReference type="InterPro" id="IPR001248">
    <property type="entry name" value="Pur-cyt_permease"/>
</dbReference>
<evidence type="ECO:0000313" key="8">
    <source>
        <dbReference type="Proteomes" id="UP000065807"/>
    </source>
</evidence>
<organism evidence="7 8">
    <name type="scientific">Limnochorda pilosa</name>
    <dbReference type="NCBI Taxonomy" id="1555112"/>
    <lineage>
        <taxon>Bacteria</taxon>
        <taxon>Bacillati</taxon>
        <taxon>Bacillota</taxon>
        <taxon>Limnochordia</taxon>
        <taxon>Limnochordales</taxon>
        <taxon>Limnochordaceae</taxon>
        <taxon>Limnochorda</taxon>
    </lineage>
</organism>
<feature type="transmembrane region" description="Helical" evidence="6">
    <location>
        <begin position="25"/>
        <end position="50"/>
    </location>
</feature>
<gene>
    <name evidence="7" type="ORF">LIP_0513</name>
</gene>
<evidence type="ECO:0000256" key="1">
    <source>
        <dbReference type="ARBA" id="ARBA00004141"/>
    </source>
</evidence>
<keyword evidence="5 6" id="KW-0472">Membrane</keyword>
<evidence type="ECO:0000256" key="2">
    <source>
        <dbReference type="ARBA" id="ARBA00008974"/>
    </source>
</evidence>
<reference evidence="8" key="1">
    <citation type="submission" date="2015-07" db="EMBL/GenBank/DDBJ databases">
        <title>Complete genome sequence and phylogenetic analysis of Limnochorda pilosa.</title>
        <authorList>
            <person name="Watanabe M."/>
            <person name="Kojima H."/>
            <person name="Fukui M."/>
        </authorList>
    </citation>
    <scope>NUCLEOTIDE SEQUENCE [LARGE SCALE GENOMIC DNA]</scope>
    <source>
        <strain evidence="8">HC45</strain>
    </source>
</reference>
<feature type="transmembrane region" description="Helical" evidence="6">
    <location>
        <begin position="391"/>
        <end position="409"/>
    </location>
</feature>
<accession>A0A0K2SH05</accession>
<feature type="transmembrane region" description="Helical" evidence="6">
    <location>
        <begin position="367"/>
        <end position="385"/>
    </location>
</feature>
<comment type="similarity">
    <text evidence="2">Belongs to the purine-cytosine permease (2.A.39) family.</text>
</comment>
<dbReference type="PANTHER" id="PTHR30569:SF0">
    <property type="entry name" value="CYTOSINE PERMEASE"/>
    <property type="match status" value="1"/>
</dbReference>
<feature type="transmembrane region" description="Helical" evidence="6">
    <location>
        <begin position="56"/>
        <end position="80"/>
    </location>
</feature>
<protein>
    <submittedName>
        <fullName evidence="7">Cytosine permease</fullName>
    </submittedName>
</protein>
<feature type="transmembrane region" description="Helical" evidence="6">
    <location>
        <begin position="310"/>
        <end position="328"/>
    </location>
</feature>
<dbReference type="Gene3D" id="1.10.4160.10">
    <property type="entry name" value="Hydantoin permease"/>
    <property type="match status" value="1"/>
</dbReference>
<feature type="transmembrane region" description="Helical" evidence="6">
    <location>
        <begin position="272"/>
        <end position="289"/>
    </location>
</feature>
<keyword evidence="3 6" id="KW-0812">Transmembrane</keyword>
<evidence type="ECO:0000256" key="3">
    <source>
        <dbReference type="ARBA" id="ARBA00022692"/>
    </source>
</evidence>
<dbReference type="STRING" id="1555112.LIP_0513"/>
<dbReference type="InterPro" id="IPR030191">
    <property type="entry name" value="CodB"/>
</dbReference>
<comment type="subcellular location">
    <subcellularLocation>
        <location evidence="1">Membrane</location>
        <topology evidence="1">Multi-pass membrane protein</topology>
    </subcellularLocation>
</comment>
<dbReference type="PANTHER" id="PTHR30569">
    <property type="entry name" value="CYTOSINE TRANSPORTER CODB"/>
    <property type="match status" value="1"/>
</dbReference>
<evidence type="ECO:0000313" key="7">
    <source>
        <dbReference type="EMBL" id="BAS26370.1"/>
    </source>
</evidence>
<keyword evidence="4 6" id="KW-1133">Transmembrane helix</keyword>
<dbReference type="EMBL" id="AP014924">
    <property type="protein sequence ID" value="BAS26370.1"/>
    <property type="molecule type" value="Genomic_DNA"/>
</dbReference>
<evidence type="ECO:0000256" key="6">
    <source>
        <dbReference type="SAM" id="Phobius"/>
    </source>
</evidence>
<feature type="transmembrane region" description="Helical" evidence="6">
    <location>
        <begin position="101"/>
        <end position="124"/>
    </location>
</feature>
<dbReference type="AlphaFoldDB" id="A0A0K2SH05"/>
<dbReference type="GO" id="GO:0015209">
    <property type="term" value="F:cytosine transmembrane transporter activity"/>
    <property type="evidence" value="ECO:0007669"/>
    <property type="project" value="InterPro"/>
</dbReference>
<sequence length="416" mass="42955">MATQSGQAHHDYELQAVPTGQRVRWYATLAVVLAWVINPAPALTGGMIGAGLSGSAALLAIALGSLVVALYSVPIGIAGCQTGLSTALLSRRVFGQRGSDIVAFFMGAANVIFYGVVVGIFVATLEAVLGASPGSMMVWGGVLFAIAMASSAFFGYRGLQILSNVTVPFFLLVLIISVTRAVGDAGGWAKTLAVQPTSPIAFGSAVTAAIGIFVVGATLIADVTRYARDNASSLIASLVGFGAGLTFFVGLGAIGAKAAGSGDLIQLMVSQGWLWIGALVLLLSSWTSGDNNIYSAGLALAKIFNRPKRTFTIVTVIVGAVVAATGAYQNLLAYLGFIALTIPPVGSIIAIDYFIVRREAEAEEQEYNTGALVAWALAMLIDYVAAFRMGIGASGLNGLIAGGALYYAWHALFGRR</sequence>
<name>A0A0K2SH05_LIMPI</name>
<dbReference type="Pfam" id="PF02133">
    <property type="entry name" value="Transp_cyt_pur"/>
    <property type="match status" value="1"/>
</dbReference>